<dbReference type="Proteomes" id="UP000887013">
    <property type="component" value="Unassembled WGS sequence"/>
</dbReference>
<gene>
    <name evidence="2" type="ORF">NPIL_643821</name>
</gene>
<feature type="compositionally biased region" description="Basic and acidic residues" evidence="1">
    <location>
        <begin position="67"/>
        <end position="91"/>
    </location>
</feature>
<accession>A0A8X6IE43</accession>
<feature type="region of interest" description="Disordered" evidence="1">
    <location>
        <begin position="57"/>
        <end position="91"/>
    </location>
</feature>
<evidence type="ECO:0000256" key="1">
    <source>
        <dbReference type="SAM" id="MobiDB-lite"/>
    </source>
</evidence>
<comment type="caution">
    <text evidence="2">The sequence shown here is derived from an EMBL/GenBank/DDBJ whole genome shotgun (WGS) entry which is preliminary data.</text>
</comment>
<keyword evidence="3" id="KW-1185">Reference proteome</keyword>
<organism evidence="2 3">
    <name type="scientific">Nephila pilipes</name>
    <name type="common">Giant wood spider</name>
    <name type="synonym">Nephila maculata</name>
    <dbReference type="NCBI Taxonomy" id="299642"/>
    <lineage>
        <taxon>Eukaryota</taxon>
        <taxon>Metazoa</taxon>
        <taxon>Ecdysozoa</taxon>
        <taxon>Arthropoda</taxon>
        <taxon>Chelicerata</taxon>
        <taxon>Arachnida</taxon>
        <taxon>Araneae</taxon>
        <taxon>Araneomorphae</taxon>
        <taxon>Entelegynae</taxon>
        <taxon>Araneoidea</taxon>
        <taxon>Nephilidae</taxon>
        <taxon>Nephila</taxon>
    </lineage>
</organism>
<evidence type="ECO:0000313" key="3">
    <source>
        <dbReference type="Proteomes" id="UP000887013"/>
    </source>
</evidence>
<evidence type="ECO:0000313" key="2">
    <source>
        <dbReference type="EMBL" id="GFS42215.1"/>
    </source>
</evidence>
<protein>
    <submittedName>
        <fullName evidence="2">Uncharacterized protein</fullName>
    </submittedName>
</protein>
<reference evidence="2" key="1">
    <citation type="submission" date="2020-08" db="EMBL/GenBank/DDBJ databases">
        <title>Multicomponent nature underlies the extraordinary mechanical properties of spider dragline silk.</title>
        <authorList>
            <person name="Kono N."/>
            <person name="Nakamura H."/>
            <person name="Mori M."/>
            <person name="Yoshida Y."/>
            <person name="Ohtoshi R."/>
            <person name="Malay A.D."/>
            <person name="Moran D.A.P."/>
            <person name="Tomita M."/>
            <person name="Numata K."/>
            <person name="Arakawa K."/>
        </authorList>
    </citation>
    <scope>NUCLEOTIDE SEQUENCE</scope>
</reference>
<name>A0A8X6IE43_NEPPI</name>
<dbReference type="EMBL" id="BMAW01043994">
    <property type="protein sequence ID" value="GFS42215.1"/>
    <property type="molecule type" value="Genomic_DNA"/>
</dbReference>
<dbReference type="AlphaFoldDB" id="A0A8X6IE43"/>
<sequence length="91" mass="10326">MNSASKRIMSKFKPKFGVPYDLMKFENNNVVIWNEGKTIMVNIDQVRIYHPREREEGVLETDGLDGEGARAEHVETKGSKGLAREESTKGE</sequence>
<proteinExistence type="predicted"/>